<sequence length="1195" mass="136063">MSEIEKLSIRGIRSFSPDTESIIAFFTPLTLIVGHNGAGKTTVIECLKYACIGDLPPNSSKSFVHDPRVANVSEVKGQVKLQFRNVNGKELTATRSLSFIQKKTTSTMKTLESVLSAGHGENKIMTDGVFLQVSITSKCAELDATIPDQLGVSRPILDNVIFCHQEESFWPLSEPGVLKKKFDDIFASTRYTKALDSIKTLRKDSTVQIRIGQGELNHLKENKERADILQKELDVLSDRIAVSTERKNELADTEIKSISEKLKLLERERNELHGIHMEINAREIKRNFLMGSLEELKADIEIFEETDEELASMLKQYETSVEMQQNELIELNEIVEQYCRSISRIESDLSKELTAKGQLQAEIDAYSRSVVEADENFVNIAEKLNIRGFSAPFDENRLEKFVAKLNDGMDNQQKSLEKAKAESLTRLSNVSSRLHKAQGGIASQQETKKMLKDRMESNRRKIVEFTTNVQKLKVTLSELAELKAKIAQEEEYVSIQAYIPVEFESKLQQLNLEVHAKERTLTTLGDEIAALNSQSESRARLGLKTQDLRRKEEGFNAMNKEKVLARSKTEIETNTRELSAIEAKLFMSKSRLQKLSKDVDEKSRAINEACGGADFLHAYEAADEDYNEELSNEKTLSAAHVMINKYMRLFGRDNKEAYAVSLAEKHLKLKRLAALKPNLHELESIRDTEIPSVKTSIKTFEQEREVLNSVLEDLEGDYAIASVDVQSYVDLRVQCEDVLRAEAELFRLKSEVEGLERDLTATGGGGGNNGRIPSTVQAEINEVNSKLADLRQEINRLNTERFTKQNNLAIHEKLLQTAKQELQSKMHLWDQREALQSSITDLRNEMEKFSRDIEVADSVIIELTPNIRAIEQELAAEQENSSITESNFNKTIQQYRNYLSSVNTFIAERNRFKSTDTQSKLEKCAATIKKLRNEIQKIQVQRDESNARILTIQKTASEVTGIQRAVSDNLKFREQEKLLQEILAEIDKLKEDTKRFNHMNAEKQRHKYVTKIENLSGELAMITGELKIMEEQQQRIKDDLESNFADIVQKHQRQVIKLKTESLAVQDLEKYSKALENAIMKYHTMKMDEINKIIRELWVNTYKGNDIETIEIRSDNENSTAKNRSYNYRVVMIKEQTELDMRGRCSAGQKVLACLIIRLALAETFCLNCGILALDEPTTNLDRDNSEALAESLSK</sequence>
<feature type="coiled-coil region" evidence="15">
    <location>
        <begin position="697"/>
        <end position="807"/>
    </location>
</feature>
<dbReference type="InterPro" id="IPR038729">
    <property type="entry name" value="Rad50/SbcC_AAA"/>
</dbReference>
<protein>
    <recommendedName>
        <fullName evidence="5">DNA repair protein RAD50</fullName>
    </recommendedName>
</protein>
<comment type="similarity">
    <text evidence="4">Belongs to the SMC family. RAD50 subfamily.</text>
</comment>
<comment type="subcellular location">
    <subcellularLocation>
        <location evidence="3">Chromosome</location>
    </subcellularLocation>
    <subcellularLocation>
        <location evidence="2">Nucleus</location>
    </subcellularLocation>
</comment>
<feature type="domain" description="Rad50/SbcC-type AAA" evidence="16">
    <location>
        <begin position="6"/>
        <end position="237"/>
    </location>
</feature>
<keyword evidence="11 15" id="KW-0175">Coiled coil</keyword>
<dbReference type="GO" id="GO:0070192">
    <property type="term" value="P:chromosome organization involved in meiotic cell cycle"/>
    <property type="evidence" value="ECO:0007669"/>
    <property type="project" value="TreeGrafter"/>
</dbReference>
<dbReference type="GO" id="GO:0030870">
    <property type="term" value="C:Mre11 complex"/>
    <property type="evidence" value="ECO:0007669"/>
    <property type="project" value="UniProtKB-ARBA"/>
</dbReference>
<evidence type="ECO:0000256" key="15">
    <source>
        <dbReference type="SAM" id="Coils"/>
    </source>
</evidence>
<organism evidence="17 18">
    <name type="scientific">Physocladia obscura</name>
    <dbReference type="NCBI Taxonomy" id="109957"/>
    <lineage>
        <taxon>Eukaryota</taxon>
        <taxon>Fungi</taxon>
        <taxon>Fungi incertae sedis</taxon>
        <taxon>Chytridiomycota</taxon>
        <taxon>Chytridiomycota incertae sedis</taxon>
        <taxon>Chytridiomycetes</taxon>
        <taxon>Chytridiales</taxon>
        <taxon>Chytriomycetaceae</taxon>
        <taxon>Physocladia</taxon>
    </lineage>
</organism>
<feature type="coiled-coil region" evidence="15">
    <location>
        <begin position="921"/>
        <end position="948"/>
    </location>
</feature>
<dbReference type="GO" id="GO:0003691">
    <property type="term" value="F:double-stranded telomeric DNA binding"/>
    <property type="evidence" value="ECO:0007669"/>
    <property type="project" value="TreeGrafter"/>
</dbReference>
<dbReference type="GO" id="GO:0000794">
    <property type="term" value="C:condensed nuclear chromosome"/>
    <property type="evidence" value="ECO:0007669"/>
    <property type="project" value="TreeGrafter"/>
</dbReference>
<dbReference type="Proteomes" id="UP001211907">
    <property type="component" value="Unassembled WGS sequence"/>
</dbReference>
<comment type="caution">
    <text evidence="17">The sequence shown here is derived from an EMBL/GenBank/DDBJ whole genome shotgun (WGS) entry which is preliminary data.</text>
</comment>
<keyword evidence="12" id="KW-0234">DNA repair</keyword>
<feature type="coiled-coil region" evidence="15">
    <location>
        <begin position="972"/>
        <end position="1032"/>
    </location>
</feature>
<dbReference type="GO" id="GO:0007004">
    <property type="term" value="P:telomere maintenance via telomerase"/>
    <property type="evidence" value="ECO:0007669"/>
    <property type="project" value="TreeGrafter"/>
</dbReference>
<evidence type="ECO:0000256" key="9">
    <source>
        <dbReference type="ARBA" id="ARBA00022801"/>
    </source>
</evidence>
<keyword evidence="9" id="KW-0378">Hydrolase</keyword>
<evidence type="ECO:0000256" key="14">
    <source>
        <dbReference type="ARBA" id="ARBA00049360"/>
    </source>
</evidence>
<keyword evidence="13" id="KW-0539">Nucleus</keyword>
<proteinExistence type="inferred from homology"/>
<dbReference type="GO" id="GO:0006302">
    <property type="term" value="P:double-strand break repair"/>
    <property type="evidence" value="ECO:0007669"/>
    <property type="project" value="InterPro"/>
</dbReference>
<comment type="cofactor">
    <cofactor evidence="1">
        <name>Zn(2+)</name>
        <dbReference type="ChEBI" id="CHEBI:29105"/>
    </cofactor>
</comment>
<evidence type="ECO:0000256" key="6">
    <source>
        <dbReference type="ARBA" id="ARBA00022454"/>
    </source>
</evidence>
<evidence type="ECO:0000256" key="7">
    <source>
        <dbReference type="ARBA" id="ARBA00022723"/>
    </source>
</evidence>
<dbReference type="Pfam" id="PF13476">
    <property type="entry name" value="AAA_23"/>
    <property type="match status" value="1"/>
</dbReference>
<keyword evidence="8" id="KW-0227">DNA damage</keyword>
<dbReference type="GO" id="GO:0051880">
    <property type="term" value="F:G-quadruplex DNA binding"/>
    <property type="evidence" value="ECO:0007669"/>
    <property type="project" value="TreeGrafter"/>
</dbReference>
<dbReference type="AlphaFoldDB" id="A0AAD5T0R1"/>
<dbReference type="SUPFAM" id="SSF52540">
    <property type="entry name" value="P-loop containing nucleoside triphosphate hydrolases"/>
    <property type="match status" value="1"/>
</dbReference>
<evidence type="ECO:0000256" key="10">
    <source>
        <dbReference type="ARBA" id="ARBA00022833"/>
    </source>
</evidence>
<gene>
    <name evidence="17" type="primary">RAD50_1</name>
    <name evidence="17" type="ORF">HK100_000569</name>
</gene>
<keyword evidence="10" id="KW-0862">Zinc</keyword>
<dbReference type="Gene3D" id="3.40.50.300">
    <property type="entry name" value="P-loop containing nucleotide triphosphate hydrolases"/>
    <property type="match status" value="2"/>
</dbReference>
<name>A0AAD5T0R1_9FUNG</name>
<evidence type="ECO:0000313" key="17">
    <source>
        <dbReference type="EMBL" id="KAJ3118668.1"/>
    </source>
</evidence>
<feature type="coiled-coil region" evidence="15">
    <location>
        <begin position="402"/>
        <end position="527"/>
    </location>
</feature>
<feature type="coiled-coil region" evidence="15">
    <location>
        <begin position="219"/>
        <end position="376"/>
    </location>
</feature>
<dbReference type="EMBL" id="JADGJH010001113">
    <property type="protein sequence ID" value="KAJ3118668.1"/>
    <property type="molecule type" value="Genomic_DNA"/>
</dbReference>
<dbReference type="PANTHER" id="PTHR18867:SF12">
    <property type="entry name" value="DNA REPAIR PROTEIN RAD50"/>
    <property type="match status" value="1"/>
</dbReference>
<evidence type="ECO:0000256" key="3">
    <source>
        <dbReference type="ARBA" id="ARBA00004286"/>
    </source>
</evidence>
<evidence type="ECO:0000256" key="8">
    <source>
        <dbReference type="ARBA" id="ARBA00022763"/>
    </source>
</evidence>
<dbReference type="PANTHER" id="PTHR18867">
    <property type="entry name" value="RAD50"/>
    <property type="match status" value="1"/>
</dbReference>
<comment type="catalytic activity">
    <reaction evidence="14">
        <text>ATP + H2O = ADP + phosphate + H(+)</text>
        <dbReference type="Rhea" id="RHEA:13065"/>
        <dbReference type="ChEBI" id="CHEBI:15377"/>
        <dbReference type="ChEBI" id="CHEBI:15378"/>
        <dbReference type="ChEBI" id="CHEBI:30616"/>
        <dbReference type="ChEBI" id="CHEBI:43474"/>
        <dbReference type="ChEBI" id="CHEBI:456216"/>
    </reaction>
</comment>
<dbReference type="GO" id="GO:0016887">
    <property type="term" value="F:ATP hydrolysis activity"/>
    <property type="evidence" value="ECO:0007669"/>
    <property type="project" value="InterPro"/>
</dbReference>
<evidence type="ECO:0000256" key="2">
    <source>
        <dbReference type="ARBA" id="ARBA00004123"/>
    </source>
</evidence>
<reference evidence="17" key="1">
    <citation type="submission" date="2020-05" db="EMBL/GenBank/DDBJ databases">
        <title>Phylogenomic resolution of chytrid fungi.</title>
        <authorList>
            <person name="Stajich J.E."/>
            <person name="Amses K."/>
            <person name="Simmons R."/>
            <person name="Seto K."/>
            <person name="Myers J."/>
            <person name="Bonds A."/>
            <person name="Quandt C.A."/>
            <person name="Barry K."/>
            <person name="Liu P."/>
            <person name="Grigoriev I."/>
            <person name="Longcore J.E."/>
            <person name="James T.Y."/>
        </authorList>
    </citation>
    <scope>NUCLEOTIDE SEQUENCE</scope>
    <source>
        <strain evidence="17">JEL0513</strain>
    </source>
</reference>
<keyword evidence="18" id="KW-1185">Reference proteome</keyword>
<dbReference type="GO" id="GO:0046872">
    <property type="term" value="F:metal ion binding"/>
    <property type="evidence" value="ECO:0007669"/>
    <property type="project" value="UniProtKB-KW"/>
</dbReference>
<evidence type="ECO:0000256" key="12">
    <source>
        <dbReference type="ARBA" id="ARBA00023204"/>
    </source>
</evidence>
<evidence type="ECO:0000313" key="18">
    <source>
        <dbReference type="Proteomes" id="UP001211907"/>
    </source>
</evidence>
<evidence type="ECO:0000256" key="1">
    <source>
        <dbReference type="ARBA" id="ARBA00001947"/>
    </source>
</evidence>
<evidence type="ECO:0000256" key="5">
    <source>
        <dbReference type="ARBA" id="ARBA00017893"/>
    </source>
</evidence>
<dbReference type="FunFam" id="3.40.50.300:FF:001195">
    <property type="entry name" value="DNA repair protein rad50"/>
    <property type="match status" value="1"/>
</dbReference>
<keyword evidence="6" id="KW-0158">Chromosome</keyword>
<evidence type="ECO:0000256" key="4">
    <source>
        <dbReference type="ARBA" id="ARBA00009439"/>
    </source>
</evidence>
<keyword evidence="7" id="KW-0479">Metal-binding</keyword>
<evidence type="ECO:0000259" key="16">
    <source>
        <dbReference type="Pfam" id="PF13476"/>
    </source>
</evidence>
<accession>A0AAD5T0R1</accession>
<dbReference type="InterPro" id="IPR027417">
    <property type="entry name" value="P-loop_NTPase"/>
</dbReference>
<dbReference type="GO" id="GO:0000722">
    <property type="term" value="P:telomere maintenance via recombination"/>
    <property type="evidence" value="ECO:0007669"/>
    <property type="project" value="TreeGrafter"/>
</dbReference>
<feature type="coiled-coil region" evidence="15">
    <location>
        <begin position="832"/>
        <end position="887"/>
    </location>
</feature>
<evidence type="ECO:0000256" key="11">
    <source>
        <dbReference type="ARBA" id="ARBA00023054"/>
    </source>
</evidence>
<dbReference type="GO" id="GO:0043047">
    <property type="term" value="F:single-stranded telomeric DNA binding"/>
    <property type="evidence" value="ECO:0007669"/>
    <property type="project" value="TreeGrafter"/>
</dbReference>
<evidence type="ECO:0000256" key="13">
    <source>
        <dbReference type="ARBA" id="ARBA00023242"/>
    </source>
</evidence>